<dbReference type="STRING" id="1618342.UY40_C0002G0055"/>
<evidence type="ECO:0000313" key="2">
    <source>
        <dbReference type="Proteomes" id="UP000034119"/>
    </source>
</evidence>
<organism evidence="1 2">
    <name type="scientific">candidate division CPR1 bacterium GW2011_GWC1_49_13</name>
    <dbReference type="NCBI Taxonomy" id="1618342"/>
    <lineage>
        <taxon>Bacteria</taxon>
        <taxon>candidate division CPR1</taxon>
    </lineage>
</organism>
<gene>
    <name evidence="1" type="ORF">UY40_C0002G0055</name>
</gene>
<comment type="caution">
    <text evidence="1">The sequence shown here is derived from an EMBL/GenBank/DDBJ whole genome shotgun (WGS) entry which is preliminary data.</text>
</comment>
<dbReference type="PATRIC" id="fig|1618342.3.peg.102"/>
<dbReference type="Gene3D" id="3.40.50.150">
    <property type="entry name" value="Vaccinia Virus protein VP39"/>
    <property type="match status" value="1"/>
</dbReference>
<evidence type="ECO:0008006" key="3">
    <source>
        <dbReference type="Google" id="ProtNLM"/>
    </source>
</evidence>
<dbReference type="EMBL" id="LCPW01000002">
    <property type="protein sequence ID" value="KKW06205.1"/>
    <property type="molecule type" value="Genomic_DNA"/>
</dbReference>
<accession>A0A0G1VJ18</accession>
<dbReference type="InterPro" id="IPR029063">
    <property type="entry name" value="SAM-dependent_MTases_sf"/>
</dbReference>
<name>A0A0G1VJ18_9BACT</name>
<dbReference type="Proteomes" id="UP000034119">
    <property type="component" value="Unassembled WGS sequence"/>
</dbReference>
<evidence type="ECO:0000313" key="1">
    <source>
        <dbReference type="EMBL" id="KKW06205.1"/>
    </source>
</evidence>
<proteinExistence type="predicted"/>
<dbReference type="SUPFAM" id="SSF53335">
    <property type="entry name" value="S-adenosyl-L-methionine-dependent methyltransferases"/>
    <property type="match status" value="1"/>
</dbReference>
<reference evidence="1 2" key="1">
    <citation type="journal article" date="2015" name="Nature">
        <title>rRNA introns, odd ribosomes, and small enigmatic genomes across a large radiation of phyla.</title>
        <authorList>
            <person name="Brown C.T."/>
            <person name="Hug L.A."/>
            <person name="Thomas B.C."/>
            <person name="Sharon I."/>
            <person name="Castelle C.J."/>
            <person name="Singh A."/>
            <person name="Wilkins M.J."/>
            <person name="Williams K.H."/>
            <person name="Banfield J.F."/>
        </authorList>
    </citation>
    <scope>NUCLEOTIDE SEQUENCE [LARGE SCALE GENOMIC DNA]</scope>
</reference>
<dbReference type="AlphaFoldDB" id="A0A0G1VJ18"/>
<protein>
    <recommendedName>
        <fullName evidence="3">Methyltransferase type 11 domain-containing protein</fullName>
    </recommendedName>
</protein>
<sequence length="266" mass="30906">MFIVSLQKQSNSILISKNRGKITWVKREELFKEARKRFVDAEIVLDVGCGIRPQNFVKPKVQICFEPFRQYVDFLQEKVNGKSDRIYVIFQGNWDDAVKKLAPKSVDTVMLIDVVEHLKKADGRRLLKATEKITRRQIIIFTPLGFVPQEHPDGKDAWGLGGGAWQKHLSGWDPKKDFDRDWEIVGCKQFHFKNNRGETLDKPWGAFFAIKTFDSSLSRDKIFSLFTYTSDLSGRLTKKLKYFARIILDKGHLFYFVGKVLKKNKL</sequence>